<evidence type="ECO:0000256" key="7">
    <source>
        <dbReference type="SAM" id="Phobius"/>
    </source>
</evidence>
<dbReference type="InterPro" id="IPR051447">
    <property type="entry name" value="Lipoprotein-release_system"/>
</dbReference>
<comment type="similarity">
    <text evidence="2">Belongs to the ABC-4 integral membrane protein family. LolC/E subfamily.</text>
</comment>
<keyword evidence="3" id="KW-1003">Cell membrane</keyword>
<feature type="transmembrane region" description="Helical" evidence="7">
    <location>
        <begin position="370"/>
        <end position="390"/>
    </location>
</feature>
<dbReference type="Pfam" id="PF12704">
    <property type="entry name" value="MacB_PCD"/>
    <property type="match status" value="1"/>
</dbReference>
<evidence type="ECO:0000313" key="11">
    <source>
        <dbReference type="Proteomes" id="UP000434052"/>
    </source>
</evidence>
<dbReference type="InterPro" id="IPR025857">
    <property type="entry name" value="MacB_PCD"/>
</dbReference>
<dbReference type="InterPro" id="IPR003838">
    <property type="entry name" value="ABC3_permease_C"/>
</dbReference>
<dbReference type="Pfam" id="PF02687">
    <property type="entry name" value="FtsX"/>
    <property type="match status" value="1"/>
</dbReference>
<evidence type="ECO:0000256" key="1">
    <source>
        <dbReference type="ARBA" id="ARBA00004651"/>
    </source>
</evidence>
<feature type="transmembrane region" description="Helical" evidence="7">
    <location>
        <begin position="268"/>
        <end position="292"/>
    </location>
</feature>
<feature type="transmembrane region" description="Helical" evidence="7">
    <location>
        <begin position="313"/>
        <end position="340"/>
    </location>
</feature>
<comment type="subcellular location">
    <subcellularLocation>
        <location evidence="1">Cell membrane</location>
        <topology evidence="1">Multi-pass membrane protein</topology>
    </subcellularLocation>
</comment>
<comment type="caution">
    <text evidence="10">The sequence shown here is derived from an EMBL/GenBank/DDBJ whole genome shotgun (WGS) entry which is preliminary data.</text>
</comment>
<dbReference type="PANTHER" id="PTHR30489">
    <property type="entry name" value="LIPOPROTEIN-RELEASING SYSTEM TRANSMEMBRANE PROTEIN LOLE"/>
    <property type="match status" value="1"/>
</dbReference>
<dbReference type="PANTHER" id="PTHR30489:SF0">
    <property type="entry name" value="LIPOPROTEIN-RELEASING SYSTEM TRANSMEMBRANE PROTEIN LOLE"/>
    <property type="match status" value="1"/>
</dbReference>
<dbReference type="OrthoDB" id="9809768at2"/>
<gene>
    <name evidence="10" type="ORF">DQK91_16860</name>
</gene>
<protein>
    <submittedName>
        <fullName evidence="10">ABC transporter permease</fullName>
    </submittedName>
</protein>
<dbReference type="GO" id="GO:0098797">
    <property type="term" value="C:plasma membrane protein complex"/>
    <property type="evidence" value="ECO:0007669"/>
    <property type="project" value="TreeGrafter"/>
</dbReference>
<reference evidence="10 11" key="1">
    <citation type="submission" date="2018-06" db="EMBL/GenBank/DDBJ databases">
        <title>Complete genome of Desulfovibrio marinus P48SEP.</title>
        <authorList>
            <person name="Crispim J.S."/>
            <person name="Vidigal P.M.P."/>
            <person name="Silva L.C.F."/>
            <person name="Araujo L.C."/>
            <person name="Laguardia C.N."/>
            <person name="Dias R.S."/>
            <person name="Sousa M.P."/>
            <person name="Paula S.O."/>
            <person name="Silva C."/>
        </authorList>
    </citation>
    <scope>NUCLEOTIDE SEQUENCE [LARGE SCALE GENOMIC DNA]</scope>
    <source>
        <strain evidence="10 11">P48SEP</strain>
    </source>
</reference>
<evidence type="ECO:0000256" key="2">
    <source>
        <dbReference type="ARBA" id="ARBA00005236"/>
    </source>
</evidence>
<evidence type="ECO:0000256" key="6">
    <source>
        <dbReference type="ARBA" id="ARBA00023136"/>
    </source>
</evidence>
<evidence type="ECO:0000256" key="4">
    <source>
        <dbReference type="ARBA" id="ARBA00022692"/>
    </source>
</evidence>
<keyword evidence="6 7" id="KW-0472">Membrane</keyword>
<keyword evidence="5 7" id="KW-1133">Transmembrane helix</keyword>
<feature type="domain" description="MacB-like periplasmic core" evidence="9">
    <location>
        <begin position="13"/>
        <end position="233"/>
    </location>
</feature>
<feature type="transmembrane region" description="Helical" evidence="7">
    <location>
        <begin position="12"/>
        <end position="33"/>
    </location>
</feature>
<dbReference type="AlphaFoldDB" id="A0A6P1ZCF5"/>
<accession>A0A6P1ZCF5</accession>
<dbReference type="Proteomes" id="UP000434052">
    <property type="component" value="Unassembled WGS sequence"/>
</dbReference>
<evidence type="ECO:0000313" key="10">
    <source>
        <dbReference type="EMBL" id="TVM31877.1"/>
    </source>
</evidence>
<evidence type="ECO:0000256" key="3">
    <source>
        <dbReference type="ARBA" id="ARBA00022475"/>
    </source>
</evidence>
<evidence type="ECO:0000256" key="5">
    <source>
        <dbReference type="ARBA" id="ARBA00022989"/>
    </source>
</evidence>
<sequence>MGWRNIWRNPRRSVLTMTAIAFAVALLVFMLSFQMGTYHAMIENAVTIRTGHIQVQATGYHKDHKMWQVVEHPDQVSKLLDSIPGVKAYAPRANGFALLSSDQRTYGGMVVGIDPEAEARVSTLKSIIREGEYLSPDDGPQALVGRLLAKNLKIGLGDEIVMLGNGRDGSIAAMVYTVKGIYSSGQDEFDRSSIQVPLKNFQDTFAMRGAVHRMVVVADSLDVVPDVEQALTAKLGSVQNDPPLTALTWDELMPGLQESISLDFISGVIMYIMLSVVVAFSILNTFLMAVFERTREFGVLMALGTRPGKLTKLLLMESTFLTLAGVAAGFALGVGVTIFFEHYGIPLGESVQQMAQQYGIPERLYPRLSLIPLTVGPGIVLVITFVTALFPAFKVRSIKPVDALATV</sequence>
<evidence type="ECO:0000259" key="8">
    <source>
        <dbReference type="Pfam" id="PF02687"/>
    </source>
</evidence>
<dbReference type="EMBL" id="QMIF01000013">
    <property type="protein sequence ID" value="TVM31877.1"/>
    <property type="molecule type" value="Genomic_DNA"/>
</dbReference>
<dbReference type="GO" id="GO:0044874">
    <property type="term" value="P:lipoprotein localization to outer membrane"/>
    <property type="evidence" value="ECO:0007669"/>
    <property type="project" value="TreeGrafter"/>
</dbReference>
<feature type="domain" description="ABC3 transporter permease C-terminal" evidence="8">
    <location>
        <begin position="269"/>
        <end position="400"/>
    </location>
</feature>
<keyword evidence="4 7" id="KW-0812">Transmembrane</keyword>
<proteinExistence type="inferred from homology"/>
<name>A0A6P1ZCF5_9BACT</name>
<evidence type="ECO:0000259" key="9">
    <source>
        <dbReference type="Pfam" id="PF12704"/>
    </source>
</evidence>
<organism evidence="10 11">
    <name type="scientific">Oceanidesulfovibrio marinus</name>
    <dbReference type="NCBI Taxonomy" id="370038"/>
    <lineage>
        <taxon>Bacteria</taxon>
        <taxon>Pseudomonadati</taxon>
        <taxon>Thermodesulfobacteriota</taxon>
        <taxon>Desulfovibrionia</taxon>
        <taxon>Desulfovibrionales</taxon>
        <taxon>Desulfovibrionaceae</taxon>
        <taxon>Oceanidesulfovibrio</taxon>
    </lineage>
</organism>